<organism evidence="9 10">
    <name type="scientific">Streptomyces alboniger</name>
    <dbReference type="NCBI Taxonomy" id="132473"/>
    <lineage>
        <taxon>Bacteria</taxon>
        <taxon>Bacillati</taxon>
        <taxon>Actinomycetota</taxon>
        <taxon>Actinomycetes</taxon>
        <taxon>Kitasatosporales</taxon>
        <taxon>Streptomycetaceae</taxon>
        <taxon>Streptomyces</taxon>
        <taxon>Streptomyces aurantiacus group</taxon>
    </lineage>
</organism>
<evidence type="ECO:0000256" key="1">
    <source>
        <dbReference type="ARBA" id="ARBA00010641"/>
    </source>
</evidence>
<keyword evidence="10" id="KW-1185">Reference proteome</keyword>
<dbReference type="Pfam" id="PF04542">
    <property type="entry name" value="Sigma70_r2"/>
    <property type="match status" value="1"/>
</dbReference>
<dbReference type="RefSeq" id="WP_055530254.1">
    <property type="nucleotide sequence ID" value="NZ_CP023695.1"/>
</dbReference>
<dbReference type="PANTHER" id="PTHR47756:SF2">
    <property type="entry name" value="BLL6612 PROTEIN"/>
    <property type="match status" value="1"/>
</dbReference>
<gene>
    <name evidence="9" type="ORF">CP975_01555</name>
</gene>
<dbReference type="InterPro" id="IPR013249">
    <property type="entry name" value="RNA_pol_sigma70_r4_t2"/>
</dbReference>
<sequence>MLRRTTEVEDLLRRHAPQVLGALVRRYGHFDTAEDAVQEALLAAARQWSDQGLPDNPRGWLIRVASRRLVDQLRADAARRRREEDAALLTPRDAFTAPPPGESRAPSDDDTLTLLFLCCHPALSPAGQVALTLRAVGGLTTAEIARAHMVPEATMAQRISRAKGKVRGTPFRQPGPEDRDARLVVVLQVLYLIFNEGYTATSGDALHRADLAREAIRLTRSVRRLLPHEGAVTGLLALMLLTEARSAARTGPHGELIPLDEQDRTRWDRRAIAEGTALVEEALSQGPPGAYQLQAAIAALHDEAPSADATDWPQILALYDVLVRRAPEPMAELGRAVAYAMVHGPRAGLGELTALEGRLTGHYRLDAVRAHLLEKAGDTEGALTAYRSAAKGTLSRPEARYLQTRAARLLP</sequence>
<evidence type="ECO:0000259" key="8">
    <source>
        <dbReference type="Pfam" id="PF20239"/>
    </source>
</evidence>
<dbReference type="GO" id="GO:0016987">
    <property type="term" value="F:sigma factor activity"/>
    <property type="evidence" value="ECO:0007669"/>
    <property type="project" value="UniProtKB-KW"/>
</dbReference>
<accession>A0A5J6HH23</accession>
<dbReference type="InterPro" id="IPR013325">
    <property type="entry name" value="RNA_pol_sigma_r2"/>
</dbReference>
<keyword evidence="4" id="KW-0804">Transcription</keyword>
<comment type="similarity">
    <text evidence="1">Belongs to the sigma-70 factor family. ECF subfamily.</text>
</comment>
<dbReference type="NCBIfam" id="TIGR02937">
    <property type="entry name" value="sigma70-ECF"/>
    <property type="match status" value="1"/>
</dbReference>
<dbReference type="Pfam" id="PF08281">
    <property type="entry name" value="Sigma70_r4_2"/>
    <property type="match status" value="1"/>
</dbReference>
<dbReference type="PANTHER" id="PTHR47756">
    <property type="entry name" value="BLL6612 PROTEIN-RELATED"/>
    <property type="match status" value="1"/>
</dbReference>
<evidence type="ECO:0000313" key="10">
    <source>
        <dbReference type="Proteomes" id="UP000326553"/>
    </source>
</evidence>
<evidence type="ECO:0000256" key="3">
    <source>
        <dbReference type="ARBA" id="ARBA00023082"/>
    </source>
</evidence>
<evidence type="ECO:0000313" key="9">
    <source>
        <dbReference type="EMBL" id="QEV16365.1"/>
    </source>
</evidence>
<evidence type="ECO:0000256" key="4">
    <source>
        <dbReference type="ARBA" id="ARBA00023163"/>
    </source>
</evidence>
<feature type="region of interest" description="Disordered" evidence="5">
    <location>
        <begin position="80"/>
        <end position="107"/>
    </location>
</feature>
<dbReference type="Gene3D" id="1.10.10.10">
    <property type="entry name" value="Winged helix-like DNA-binding domain superfamily/Winged helix DNA-binding domain"/>
    <property type="match status" value="1"/>
</dbReference>
<dbReference type="KEGG" id="salw:CP975_01555"/>
<evidence type="ECO:0000259" key="6">
    <source>
        <dbReference type="Pfam" id="PF04542"/>
    </source>
</evidence>
<dbReference type="AlphaFoldDB" id="A0A5J6HH23"/>
<dbReference type="SUPFAM" id="SSF88946">
    <property type="entry name" value="Sigma2 domain of RNA polymerase sigma factors"/>
    <property type="match status" value="1"/>
</dbReference>
<dbReference type="OrthoDB" id="9780299at2"/>
<dbReference type="InterPro" id="IPR013324">
    <property type="entry name" value="RNA_pol_sigma_r3/r4-like"/>
</dbReference>
<feature type="domain" description="RNA polymerase sigma-70 region 2" evidence="6">
    <location>
        <begin position="11"/>
        <end position="76"/>
    </location>
</feature>
<dbReference type="InterPro" id="IPR007627">
    <property type="entry name" value="RNA_pol_sigma70_r2"/>
</dbReference>
<dbReference type="EMBL" id="CP023695">
    <property type="protein sequence ID" value="QEV16365.1"/>
    <property type="molecule type" value="Genomic_DNA"/>
</dbReference>
<dbReference type="InterPro" id="IPR036388">
    <property type="entry name" value="WH-like_DNA-bd_sf"/>
</dbReference>
<dbReference type="Gene3D" id="1.10.1740.10">
    <property type="match status" value="1"/>
</dbReference>
<evidence type="ECO:0000256" key="5">
    <source>
        <dbReference type="SAM" id="MobiDB-lite"/>
    </source>
</evidence>
<proteinExistence type="inferred from homology"/>
<dbReference type="InterPro" id="IPR014284">
    <property type="entry name" value="RNA_pol_sigma-70_dom"/>
</dbReference>
<keyword evidence="3" id="KW-0731">Sigma factor</keyword>
<dbReference type="Proteomes" id="UP000326553">
    <property type="component" value="Chromosome"/>
</dbReference>
<name>A0A5J6HH23_STRAD</name>
<dbReference type="GO" id="GO:0003677">
    <property type="term" value="F:DNA binding"/>
    <property type="evidence" value="ECO:0007669"/>
    <property type="project" value="InterPro"/>
</dbReference>
<protein>
    <submittedName>
        <fullName evidence="9">Sigma-70 family RNA polymerase sigma factor</fullName>
    </submittedName>
</protein>
<dbReference type="SUPFAM" id="SSF88659">
    <property type="entry name" value="Sigma3 and sigma4 domains of RNA polymerase sigma factors"/>
    <property type="match status" value="1"/>
</dbReference>
<dbReference type="Pfam" id="PF20239">
    <property type="entry name" value="DUF6596"/>
    <property type="match status" value="1"/>
</dbReference>
<keyword evidence="2" id="KW-0805">Transcription regulation</keyword>
<feature type="domain" description="RNA polymerase sigma factor 70 region 4 type 2" evidence="7">
    <location>
        <begin position="115"/>
        <end position="165"/>
    </location>
</feature>
<dbReference type="GO" id="GO:0006352">
    <property type="term" value="P:DNA-templated transcription initiation"/>
    <property type="evidence" value="ECO:0007669"/>
    <property type="project" value="InterPro"/>
</dbReference>
<feature type="domain" description="DUF6596" evidence="8">
    <location>
        <begin position="182"/>
        <end position="282"/>
    </location>
</feature>
<dbReference type="InterPro" id="IPR046531">
    <property type="entry name" value="DUF6596"/>
</dbReference>
<evidence type="ECO:0000256" key="2">
    <source>
        <dbReference type="ARBA" id="ARBA00023015"/>
    </source>
</evidence>
<reference evidence="9 10" key="1">
    <citation type="submission" date="2017-09" db="EMBL/GenBank/DDBJ databases">
        <authorList>
            <person name="Lee N."/>
            <person name="Cho B.-K."/>
        </authorList>
    </citation>
    <scope>NUCLEOTIDE SEQUENCE [LARGE SCALE GENOMIC DNA]</scope>
    <source>
        <strain evidence="9 10">ATCC 12461</strain>
    </source>
</reference>
<evidence type="ECO:0000259" key="7">
    <source>
        <dbReference type="Pfam" id="PF08281"/>
    </source>
</evidence>